<evidence type="ECO:0000313" key="1">
    <source>
        <dbReference type="EMBL" id="CAA9571776.1"/>
    </source>
</evidence>
<sequence length="33" mass="3731">MAERAFTSTEALARTLYRQRVFDRLDESLGVAG</sequence>
<proteinExistence type="predicted"/>
<dbReference type="EMBL" id="CADCWF010000258">
    <property type="protein sequence ID" value="CAA9571776.1"/>
    <property type="molecule type" value="Genomic_DNA"/>
</dbReference>
<accession>A0A6J4VAD3</accession>
<organism evidence="1">
    <name type="scientific">uncultured Thermomicrobiales bacterium</name>
    <dbReference type="NCBI Taxonomy" id="1645740"/>
    <lineage>
        <taxon>Bacteria</taxon>
        <taxon>Pseudomonadati</taxon>
        <taxon>Thermomicrobiota</taxon>
        <taxon>Thermomicrobia</taxon>
        <taxon>Thermomicrobiales</taxon>
        <taxon>environmental samples</taxon>
    </lineage>
</organism>
<reference evidence="1" key="1">
    <citation type="submission" date="2020-02" db="EMBL/GenBank/DDBJ databases">
        <authorList>
            <person name="Meier V. D."/>
        </authorList>
    </citation>
    <scope>NUCLEOTIDE SEQUENCE</scope>
    <source>
        <strain evidence="1">AVDCRST_MAG59</strain>
    </source>
</reference>
<gene>
    <name evidence="1" type="ORF">AVDCRST_MAG59-3607</name>
</gene>
<protein>
    <submittedName>
        <fullName evidence="1">Uncharacterized protein</fullName>
    </submittedName>
</protein>
<dbReference type="AlphaFoldDB" id="A0A6J4VAD3"/>
<name>A0A6J4VAD3_9BACT</name>